<dbReference type="GO" id="GO:0045252">
    <property type="term" value="C:oxoglutarate dehydrogenase complex"/>
    <property type="evidence" value="ECO:0007669"/>
    <property type="project" value="TreeGrafter"/>
</dbReference>
<dbReference type="RefSeq" id="XP_011132148.1">
    <property type="nucleotide sequence ID" value="XM_011133846.1"/>
</dbReference>
<dbReference type="EMBL" id="AFNH02000974">
    <property type="protein sequence ID" value="EZG47695.1"/>
    <property type="molecule type" value="Genomic_DNA"/>
</dbReference>
<comment type="similarity">
    <text evidence="2">Belongs to the alpha-ketoglutarate dehydrogenase family.</text>
</comment>
<dbReference type="VEuPathDB" id="CryptoDB:GNI_130540"/>
<dbReference type="FunFam" id="3.40.50.12470:FF:000003">
    <property type="entry name" value="2-oxoglutarate dehydrogenase E1 component"/>
    <property type="match status" value="1"/>
</dbReference>
<feature type="region of interest" description="Disordered" evidence="5">
    <location>
        <begin position="1"/>
        <end position="27"/>
    </location>
</feature>
<dbReference type="InterPro" id="IPR031717">
    <property type="entry name" value="ODO-1/KGD_C"/>
</dbReference>
<evidence type="ECO:0000256" key="2">
    <source>
        <dbReference type="ARBA" id="ARBA00006936"/>
    </source>
</evidence>
<dbReference type="InterPro" id="IPR005475">
    <property type="entry name" value="Transketolase-like_Pyr-bd"/>
</dbReference>
<dbReference type="eggNOG" id="KOG0450">
    <property type="taxonomic scope" value="Eukaryota"/>
</dbReference>
<dbReference type="InterPro" id="IPR029061">
    <property type="entry name" value="THDP-binding"/>
</dbReference>
<feature type="compositionally biased region" description="Low complexity" evidence="5">
    <location>
        <begin position="1"/>
        <end position="12"/>
    </location>
</feature>
<dbReference type="GO" id="GO:0006099">
    <property type="term" value="P:tricarboxylic acid cycle"/>
    <property type="evidence" value="ECO:0007669"/>
    <property type="project" value="TreeGrafter"/>
</dbReference>
<dbReference type="InterPro" id="IPR042179">
    <property type="entry name" value="KGD_C_sf"/>
</dbReference>
<dbReference type="Pfam" id="PF02779">
    <property type="entry name" value="Transket_pyr"/>
    <property type="match status" value="1"/>
</dbReference>
<dbReference type="InterPro" id="IPR011603">
    <property type="entry name" value="2oxoglutarate_DH_E1"/>
</dbReference>
<dbReference type="GeneID" id="22914570"/>
<keyword evidence="4" id="KW-0786">Thiamine pyrophosphate</keyword>
<dbReference type="AlphaFoldDB" id="A0A023B1P8"/>
<dbReference type="OMA" id="IRIRRHN"/>
<sequence>MRVDGSAEVSAGGEAGSNVERGSKPVYNAKPEGASGFKPLAALVDHDDGVAADLVTKVVAMLRYFEKLGHYHAETDPLSVCDRGYPHTSVMRDRNRKQCENTFESFGFNRETDWDQKVSVSVPQTAGLLGELKSDTRSEWQGVHVAELPTSRRQEQEEGDETWSIGELYKRLKEIYCGHIGVEYLHIHNREKINWLRSQLELPRRYCYTRAQKLLILDRVMRAVIFEQFAAAKFGTIKRFGLDGCEGFVVGLEQLLKCGVLHGVESVVVSMAHRGRLNTLMNIMRKPKSQVFSEFMGHTGFGGAAWGNSGDVKYHMGAEIIVTDPDVQKDILYTLLPNPSHLEAVDPVCLGTARARQDLIAYGKGTRHSPATTGSVTEARVAHEMSVAGATASVKGVSGKGEAAGAVSVGGGGSREDSFRRVLPVIVHGDASISGQGVVYETCQMSNLAKYSVGGTVHVVINNQIGFTTDPGDGASGNYCTDVAKCIEAPVFHVNGDDPEAISRVMEIALMYRQKFHSDVFVDVIGYRRSGHNELDMPKFTQPLLYDAIGKHENLMDLYLRQLIHTDKVITQEEANQLQQKILQEFIESFEKAKTYKPTPHLRPFNPEWRTQCLPDEFSRPRITGVSLNELVDIGTCISTLPSGKGLQPHSTIKRVYDQRLQCIKSGKGIDFGLAEALAFATLIKDGVHIRLMGQDCERGTFSHRHAVVKDQVDPRLDYFPLDAYAQYLKGNLPKGQSKAGETGTVAVGNSLLSEFACLGFEYGYSLESPFILPIWEAQFGDFANGAQVIIDQFLVSGEVKWNHPSGLTLLLPHGYDGQGSEHSSGRIERFLQMCDDPEDTIHQEVWDINRRSVVQRHNIQVCNVTTPANYFHVLRRQIHRGFRKPLVVFSPKRLLRLKESSSNLMDMAENTRFSRYIFDPAFITPQMKYTSEIGVNPSGKDAQSRKRENVKRLILCSGQVYYDLVKARQDSGMTDEVMIGRVEQLSPFPFDQIAEDITSLPYLRSIVWCQEEPMNMGAWSYAKPRVETLLKHLGHQICTITFAGRNVSAAPATGDTNIHKKELQQILEHSMNLDKNHNSHVAL</sequence>
<reference evidence="7" key="1">
    <citation type="submission" date="2013-12" db="EMBL/GenBank/DDBJ databases">
        <authorList>
            <person name="Omoto C.K."/>
            <person name="Sibley D."/>
            <person name="Venepally P."/>
            <person name="Hadjithomas M."/>
            <person name="Karamycheva S."/>
            <person name="Brunk B."/>
            <person name="Roos D."/>
            <person name="Caler E."/>
            <person name="Lorenzi H."/>
        </authorList>
    </citation>
    <scope>NUCLEOTIDE SEQUENCE</scope>
</reference>
<dbReference type="Pfam" id="PF00676">
    <property type="entry name" value="E1_dh"/>
    <property type="match status" value="1"/>
</dbReference>
<name>A0A023B1P8_GRENI</name>
<evidence type="ECO:0000313" key="7">
    <source>
        <dbReference type="EMBL" id="EZG47695.1"/>
    </source>
</evidence>
<dbReference type="GO" id="GO:0004591">
    <property type="term" value="F:oxoglutarate dehydrogenase (succinyl-transferring) activity"/>
    <property type="evidence" value="ECO:0007669"/>
    <property type="project" value="UniProtKB-EC"/>
</dbReference>
<evidence type="ECO:0000256" key="4">
    <source>
        <dbReference type="ARBA" id="ARBA00023052"/>
    </source>
</evidence>
<keyword evidence="8" id="KW-1185">Reference proteome</keyword>
<comment type="caution">
    <text evidence="7">The sequence shown here is derived from an EMBL/GenBank/DDBJ whole genome shotgun (WGS) entry which is preliminary data.</text>
</comment>
<dbReference type="GO" id="GO:0030976">
    <property type="term" value="F:thiamine pyrophosphate binding"/>
    <property type="evidence" value="ECO:0007669"/>
    <property type="project" value="InterPro"/>
</dbReference>
<evidence type="ECO:0000256" key="1">
    <source>
        <dbReference type="ARBA" id="ARBA00001964"/>
    </source>
</evidence>
<evidence type="ECO:0000313" key="8">
    <source>
        <dbReference type="Proteomes" id="UP000019763"/>
    </source>
</evidence>
<dbReference type="GO" id="GO:0005739">
    <property type="term" value="C:mitochondrion"/>
    <property type="evidence" value="ECO:0007669"/>
    <property type="project" value="TreeGrafter"/>
</dbReference>
<proteinExistence type="inferred from homology"/>
<dbReference type="Gene3D" id="3.40.50.12470">
    <property type="match status" value="1"/>
</dbReference>
<comment type="cofactor">
    <cofactor evidence="1">
        <name>thiamine diphosphate</name>
        <dbReference type="ChEBI" id="CHEBI:58937"/>
    </cofactor>
</comment>
<evidence type="ECO:0000256" key="3">
    <source>
        <dbReference type="ARBA" id="ARBA00023002"/>
    </source>
</evidence>
<gene>
    <name evidence="7" type="ORF">GNI_130540</name>
</gene>
<dbReference type="Pfam" id="PF16870">
    <property type="entry name" value="OxoGdeHyase_C"/>
    <property type="match status" value="1"/>
</dbReference>
<feature type="domain" description="Transketolase-like pyrimidine-binding" evidence="6">
    <location>
        <begin position="670"/>
        <end position="898"/>
    </location>
</feature>
<dbReference type="Proteomes" id="UP000019763">
    <property type="component" value="Unassembled WGS sequence"/>
</dbReference>
<dbReference type="PANTHER" id="PTHR23152">
    <property type="entry name" value="2-OXOGLUTARATE DEHYDROGENASE"/>
    <property type="match status" value="1"/>
</dbReference>
<evidence type="ECO:0000256" key="5">
    <source>
        <dbReference type="SAM" id="MobiDB-lite"/>
    </source>
</evidence>
<dbReference type="InterPro" id="IPR001017">
    <property type="entry name" value="DH_E1"/>
</dbReference>
<dbReference type="Gene3D" id="1.10.287.1150">
    <property type="entry name" value="TPP helical domain"/>
    <property type="match status" value="1"/>
</dbReference>
<dbReference type="Gene3D" id="3.40.50.11610">
    <property type="entry name" value="Multifunctional 2-oxoglutarate metabolism enzyme, C-terminal domain"/>
    <property type="match status" value="1"/>
</dbReference>
<dbReference type="EC" id="1.2.4.2" evidence="7"/>
<evidence type="ECO:0000259" key="6">
    <source>
        <dbReference type="SMART" id="SM00861"/>
    </source>
</evidence>
<dbReference type="PIRSF" id="PIRSF000157">
    <property type="entry name" value="Oxoglu_dh_E1"/>
    <property type="match status" value="1"/>
</dbReference>
<dbReference type="Gene3D" id="3.40.50.970">
    <property type="match status" value="1"/>
</dbReference>
<accession>A0A023B1P8</accession>
<dbReference type="SMART" id="SM00861">
    <property type="entry name" value="Transket_pyr"/>
    <property type="match status" value="1"/>
</dbReference>
<dbReference type="OrthoDB" id="413077at2759"/>
<keyword evidence="3 7" id="KW-0560">Oxidoreductase</keyword>
<protein>
    <submittedName>
        <fullName evidence="7">2-oxoglutarate dehydrogenase E1 component</fullName>
        <ecNumber evidence="7">1.2.4.2</ecNumber>
    </submittedName>
</protein>
<dbReference type="PANTHER" id="PTHR23152:SF4">
    <property type="entry name" value="2-OXOADIPATE DEHYDROGENASE COMPLEX COMPONENT E1"/>
    <property type="match status" value="1"/>
</dbReference>
<organism evidence="7 8">
    <name type="scientific">Gregarina niphandrodes</name>
    <name type="common">Septate eugregarine</name>
    <dbReference type="NCBI Taxonomy" id="110365"/>
    <lineage>
        <taxon>Eukaryota</taxon>
        <taxon>Sar</taxon>
        <taxon>Alveolata</taxon>
        <taxon>Apicomplexa</taxon>
        <taxon>Conoidasida</taxon>
        <taxon>Gregarinasina</taxon>
        <taxon>Eugregarinorida</taxon>
        <taxon>Gregarinidae</taxon>
        <taxon>Gregarina</taxon>
    </lineage>
</organism>
<dbReference type="CDD" id="cd02016">
    <property type="entry name" value="TPP_E1_OGDC_like"/>
    <property type="match status" value="1"/>
</dbReference>
<dbReference type="SUPFAM" id="SSF52518">
    <property type="entry name" value="Thiamin diphosphate-binding fold (THDP-binding)"/>
    <property type="match status" value="2"/>
</dbReference>